<evidence type="ECO:0000313" key="1">
    <source>
        <dbReference type="EMBL" id="KFM22442.1"/>
    </source>
</evidence>
<accession>A0A087S9N8</accession>
<protein>
    <submittedName>
        <fullName evidence="1">Uncharacterized protein</fullName>
    </submittedName>
</protein>
<dbReference type="GeneID" id="23611435"/>
<dbReference type="KEGG" id="apro:F751_0044"/>
<reference evidence="1 2" key="1">
    <citation type="journal article" date="2014" name="BMC Genomics">
        <title>Oil accumulation mechanisms of the oleaginous microalga Chlorella protothecoides revealed through its genome, transcriptomes, and proteomes.</title>
        <authorList>
            <person name="Gao C."/>
            <person name="Wang Y."/>
            <person name="Shen Y."/>
            <person name="Yan D."/>
            <person name="He X."/>
            <person name="Dai J."/>
            <person name="Wu Q."/>
        </authorList>
    </citation>
    <scope>NUCLEOTIDE SEQUENCE [LARGE SCALE GENOMIC DNA]</scope>
    <source>
        <strain evidence="1 2">0710</strain>
    </source>
</reference>
<proteinExistence type="predicted"/>
<comment type="caution">
    <text evidence="1">The sequence shown here is derived from an EMBL/GenBank/DDBJ whole genome shotgun (WGS) entry which is preliminary data.</text>
</comment>
<keyword evidence="2" id="KW-1185">Reference proteome</keyword>
<organism evidence="1 2">
    <name type="scientific">Auxenochlorella protothecoides</name>
    <name type="common">Green microalga</name>
    <name type="synonym">Chlorella protothecoides</name>
    <dbReference type="NCBI Taxonomy" id="3075"/>
    <lineage>
        <taxon>Eukaryota</taxon>
        <taxon>Viridiplantae</taxon>
        <taxon>Chlorophyta</taxon>
        <taxon>core chlorophytes</taxon>
        <taxon>Trebouxiophyceae</taxon>
        <taxon>Chlorellales</taxon>
        <taxon>Chlorellaceae</taxon>
        <taxon>Auxenochlorella</taxon>
    </lineage>
</organism>
<dbReference type="EMBL" id="APJO01000759">
    <property type="protein sequence ID" value="KFM22442.1"/>
    <property type="molecule type" value="Genomic_DNA"/>
</dbReference>
<evidence type="ECO:0000313" key="2">
    <source>
        <dbReference type="Proteomes" id="UP000028924"/>
    </source>
</evidence>
<sequence length="96" mass="10575">MTTGMAARPRPRRTCCSPLCTCSSLRWRCWSPRLPARPPTPTPWLDVLGRPASSCTPCATAPCPTKTARAWWKAATPVWRWSAIWGWGSSANYAAA</sequence>
<dbReference type="RefSeq" id="XP_011399666.1">
    <property type="nucleotide sequence ID" value="XM_011401364.1"/>
</dbReference>
<gene>
    <name evidence="1" type="ORF">F751_0044</name>
</gene>
<name>A0A087S9N8_AUXPR</name>
<dbReference type="AlphaFoldDB" id="A0A087S9N8"/>
<dbReference type="Proteomes" id="UP000028924">
    <property type="component" value="Unassembled WGS sequence"/>
</dbReference>